<feature type="domain" description="Protein kinase" evidence="9">
    <location>
        <begin position="5"/>
        <end position="247"/>
    </location>
</feature>
<keyword evidence="6 7" id="KW-0067">ATP-binding</keyword>
<gene>
    <name evidence="10" type="ORF">Pta02_08020</name>
</gene>
<dbReference type="RefSeq" id="WP_203873260.1">
    <property type="nucleotide sequence ID" value="NZ_BOOK01000004.1"/>
</dbReference>
<keyword evidence="2" id="KW-0723">Serine/threonine-protein kinase</keyword>
<dbReference type="AlphaFoldDB" id="A0A8J3WQS1"/>
<proteinExistence type="predicted"/>
<feature type="compositionally biased region" description="Basic and acidic residues" evidence="8">
    <location>
        <begin position="160"/>
        <end position="170"/>
    </location>
</feature>
<dbReference type="InterPro" id="IPR011009">
    <property type="entry name" value="Kinase-like_dom_sf"/>
</dbReference>
<feature type="region of interest" description="Disordered" evidence="8">
    <location>
        <begin position="329"/>
        <end position="452"/>
    </location>
</feature>
<dbReference type="Pfam" id="PF00069">
    <property type="entry name" value="Pkinase"/>
    <property type="match status" value="1"/>
</dbReference>
<evidence type="ECO:0000259" key="9">
    <source>
        <dbReference type="PROSITE" id="PS50011"/>
    </source>
</evidence>
<evidence type="ECO:0000256" key="3">
    <source>
        <dbReference type="ARBA" id="ARBA00022679"/>
    </source>
</evidence>
<dbReference type="CDD" id="cd14014">
    <property type="entry name" value="STKc_PknB_like"/>
    <property type="match status" value="1"/>
</dbReference>
<feature type="region of interest" description="Disordered" evidence="8">
    <location>
        <begin position="554"/>
        <end position="607"/>
    </location>
</feature>
<accession>A0A8J3WQS1</accession>
<dbReference type="PROSITE" id="PS00107">
    <property type="entry name" value="PROTEIN_KINASE_ATP"/>
    <property type="match status" value="1"/>
</dbReference>
<evidence type="ECO:0000313" key="10">
    <source>
        <dbReference type="EMBL" id="GIH98793.1"/>
    </source>
</evidence>
<dbReference type="GO" id="GO:0005524">
    <property type="term" value="F:ATP binding"/>
    <property type="evidence" value="ECO:0007669"/>
    <property type="project" value="UniProtKB-UniRule"/>
</dbReference>
<protein>
    <recommendedName>
        <fullName evidence="1">non-specific serine/threonine protein kinase</fullName>
        <ecNumber evidence="1">2.7.11.1</ecNumber>
    </recommendedName>
</protein>
<sequence length="607" mass="62950">MVPGYREVRELGTGVGGRVVLATYTETGAYVAIKYLTAALKDDPRFVTRLRREARSLVELDHPNVVRLHEYYEDVLEAAVVMELVDGVALRAILRDHGATSPETALTVFKDVLTGLAAGHALGIVHRDCRPENVLVRADGTGKLSDFGIVAPEGDGPAGDPRHLAPERRSGQPASAEADLYAATCVFLECLTGRAPDRHAVPARHRAEPVPMDEVPEPLRHLVAHGMAANPADRPPTARTFAAELEVAAPAAYGPDWEQRGRRRLAETATLFALSFPLARTATGTDRPAAGTARGRARIFQRPRRRTVAVAGLVAVAAAVALIAADRPSGPLASDDVFTPPRYPAGGAPGGTGRATAAPSRSAGVSGPSRRPAETTAEAPLPSGTAAAPDPPALPRPGASSAAPVRPSGSVPAVPVPVPTTASPGTSRTATAPKPSATASSTPSPASPTTPTLRHEVVGLAVAGIDADGATVALRASTTADVVLTVRFAEGPDEEELRDTAEQTLTLSGREVYIETVPHAFTVPPCGQTLLRRATVTTYPRASDGAHSLVVEARGEPCPEPSASDRDGLTGGSTDEPETGPPEADGTGGSPPDEPVEGEESTRYDTL</sequence>
<dbReference type="SUPFAM" id="SSF56112">
    <property type="entry name" value="Protein kinase-like (PK-like)"/>
    <property type="match status" value="1"/>
</dbReference>
<dbReference type="Gene3D" id="1.10.510.10">
    <property type="entry name" value="Transferase(Phosphotransferase) domain 1"/>
    <property type="match status" value="1"/>
</dbReference>
<dbReference type="GO" id="GO:0004674">
    <property type="term" value="F:protein serine/threonine kinase activity"/>
    <property type="evidence" value="ECO:0007669"/>
    <property type="project" value="UniProtKB-KW"/>
</dbReference>
<organism evidence="10 11">
    <name type="scientific">Planobispora takensis</name>
    <dbReference type="NCBI Taxonomy" id="1367882"/>
    <lineage>
        <taxon>Bacteria</taxon>
        <taxon>Bacillati</taxon>
        <taxon>Actinomycetota</taxon>
        <taxon>Actinomycetes</taxon>
        <taxon>Streptosporangiales</taxon>
        <taxon>Streptosporangiaceae</taxon>
        <taxon>Planobispora</taxon>
    </lineage>
</organism>
<dbReference type="Proteomes" id="UP000634476">
    <property type="component" value="Unassembled WGS sequence"/>
</dbReference>
<feature type="compositionally biased region" description="Basic and acidic residues" evidence="8">
    <location>
        <begin position="554"/>
        <end position="568"/>
    </location>
</feature>
<comment type="caution">
    <text evidence="10">The sequence shown here is derived from an EMBL/GenBank/DDBJ whole genome shotgun (WGS) entry which is preliminary data.</text>
</comment>
<keyword evidence="3" id="KW-0808">Transferase</keyword>
<dbReference type="EMBL" id="BOOK01000004">
    <property type="protein sequence ID" value="GIH98793.1"/>
    <property type="molecule type" value="Genomic_DNA"/>
</dbReference>
<evidence type="ECO:0000256" key="8">
    <source>
        <dbReference type="SAM" id="MobiDB-lite"/>
    </source>
</evidence>
<dbReference type="PANTHER" id="PTHR43289:SF6">
    <property type="entry name" value="SERINE_THREONINE-PROTEIN KINASE NEKL-3"/>
    <property type="match status" value="1"/>
</dbReference>
<evidence type="ECO:0000256" key="4">
    <source>
        <dbReference type="ARBA" id="ARBA00022741"/>
    </source>
</evidence>
<dbReference type="PROSITE" id="PS50011">
    <property type="entry name" value="PROTEIN_KINASE_DOM"/>
    <property type="match status" value="1"/>
</dbReference>
<dbReference type="InterPro" id="IPR017441">
    <property type="entry name" value="Protein_kinase_ATP_BS"/>
</dbReference>
<name>A0A8J3WQS1_9ACTN</name>
<reference evidence="10" key="1">
    <citation type="submission" date="2021-01" db="EMBL/GenBank/DDBJ databases">
        <title>Whole genome shotgun sequence of Planobispora takensis NBRC 109077.</title>
        <authorList>
            <person name="Komaki H."/>
            <person name="Tamura T."/>
        </authorList>
    </citation>
    <scope>NUCLEOTIDE SEQUENCE</scope>
    <source>
        <strain evidence="10">NBRC 109077</strain>
    </source>
</reference>
<feature type="region of interest" description="Disordered" evidence="8">
    <location>
        <begin position="153"/>
        <end position="175"/>
    </location>
</feature>
<feature type="compositionally biased region" description="Low complexity" evidence="8">
    <location>
        <begin position="396"/>
        <end position="452"/>
    </location>
</feature>
<keyword evidence="4 7" id="KW-0547">Nucleotide-binding</keyword>
<evidence type="ECO:0000256" key="7">
    <source>
        <dbReference type="PROSITE-ProRule" id="PRU10141"/>
    </source>
</evidence>
<evidence type="ECO:0000256" key="5">
    <source>
        <dbReference type="ARBA" id="ARBA00022777"/>
    </source>
</evidence>
<keyword evidence="11" id="KW-1185">Reference proteome</keyword>
<dbReference type="PANTHER" id="PTHR43289">
    <property type="entry name" value="MITOGEN-ACTIVATED PROTEIN KINASE KINASE KINASE 20-RELATED"/>
    <property type="match status" value="1"/>
</dbReference>
<evidence type="ECO:0000313" key="11">
    <source>
        <dbReference type="Proteomes" id="UP000634476"/>
    </source>
</evidence>
<evidence type="ECO:0000256" key="6">
    <source>
        <dbReference type="ARBA" id="ARBA00022840"/>
    </source>
</evidence>
<feature type="binding site" evidence="7">
    <location>
        <position position="41"/>
    </location>
    <ligand>
        <name>ATP</name>
        <dbReference type="ChEBI" id="CHEBI:30616"/>
    </ligand>
</feature>
<keyword evidence="5" id="KW-0418">Kinase</keyword>
<dbReference type="Gene3D" id="3.30.200.20">
    <property type="entry name" value="Phosphorylase Kinase, domain 1"/>
    <property type="match status" value="1"/>
</dbReference>
<dbReference type="InterPro" id="IPR000719">
    <property type="entry name" value="Prot_kinase_dom"/>
</dbReference>
<dbReference type="EC" id="2.7.11.1" evidence="1"/>
<evidence type="ECO:0000256" key="2">
    <source>
        <dbReference type="ARBA" id="ARBA00022527"/>
    </source>
</evidence>
<evidence type="ECO:0000256" key="1">
    <source>
        <dbReference type="ARBA" id="ARBA00012513"/>
    </source>
</evidence>